<dbReference type="KEGG" id="ccal:108627597"/>
<dbReference type="FunFam" id="2.60.260.20:FF:000002">
    <property type="entry name" value="Dnaj homolog subfamily b member"/>
    <property type="match status" value="1"/>
</dbReference>
<proteinExistence type="predicted"/>
<dbReference type="RefSeq" id="XP_026671683.1">
    <property type="nucleotide sequence ID" value="XM_026815882.1"/>
</dbReference>
<dbReference type="InterPro" id="IPR036869">
    <property type="entry name" value="J_dom_sf"/>
</dbReference>
<dbReference type="SMART" id="SM00271">
    <property type="entry name" value="DnaJ"/>
    <property type="match status" value="1"/>
</dbReference>
<evidence type="ECO:0000256" key="1">
    <source>
        <dbReference type="ARBA" id="ARBA00023186"/>
    </source>
</evidence>
<accession>A0AAJ7S578</accession>
<evidence type="ECO:0000259" key="3">
    <source>
        <dbReference type="PROSITE" id="PS50076"/>
    </source>
</evidence>
<reference evidence="5" key="1">
    <citation type="submission" date="2025-08" db="UniProtKB">
        <authorList>
            <consortium name="RefSeq"/>
        </authorList>
    </citation>
    <scope>IDENTIFICATION</scope>
    <source>
        <tissue evidence="5">Whole body</tissue>
    </source>
</reference>
<dbReference type="Pfam" id="PF01556">
    <property type="entry name" value="DnaJ_C"/>
    <property type="match status" value="1"/>
</dbReference>
<dbReference type="AlphaFoldDB" id="A0AAJ7S578"/>
<dbReference type="CDD" id="cd10747">
    <property type="entry name" value="DnaJ_C"/>
    <property type="match status" value="1"/>
</dbReference>
<evidence type="ECO:0000313" key="5">
    <source>
        <dbReference type="RefSeq" id="XP_026671683.1"/>
    </source>
</evidence>
<keyword evidence="2" id="KW-1133">Transmembrane helix</keyword>
<evidence type="ECO:0000313" key="4">
    <source>
        <dbReference type="Proteomes" id="UP000694925"/>
    </source>
</evidence>
<feature type="domain" description="J" evidence="3">
    <location>
        <begin position="15"/>
        <end position="79"/>
    </location>
</feature>
<dbReference type="Gene3D" id="2.60.260.20">
    <property type="entry name" value="Urease metallochaperone UreE, N-terminal domain"/>
    <property type="match status" value="2"/>
</dbReference>
<dbReference type="GO" id="GO:0051087">
    <property type="term" value="F:protein-folding chaperone binding"/>
    <property type="evidence" value="ECO:0007669"/>
    <property type="project" value="TreeGrafter"/>
</dbReference>
<name>A0AAJ7S578_9HYME</name>
<dbReference type="GO" id="GO:0005829">
    <property type="term" value="C:cytosol"/>
    <property type="evidence" value="ECO:0007669"/>
    <property type="project" value="TreeGrafter"/>
</dbReference>
<dbReference type="FunFam" id="2.60.260.20:FF:000006">
    <property type="entry name" value="DnaJ subfamily B member 13"/>
    <property type="match status" value="1"/>
</dbReference>
<keyword evidence="2" id="KW-0812">Transmembrane</keyword>
<dbReference type="SUPFAM" id="SSF49493">
    <property type="entry name" value="HSP40/DnaJ peptide-binding domain"/>
    <property type="match status" value="2"/>
</dbReference>
<dbReference type="Pfam" id="PF00226">
    <property type="entry name" value="DnaJ"/>
    <property type="match status" value="1"/>
</dbReference>
<dbReference type="InterPro" id="IPR002939">
    <property type="entry name" value="DnaJ_C"/>
</dbReference>
<dbReference type="PRINTS" id="PR00625">
    <property type="entry name" value="JDOMAIN"/>
</dbReference>
<dbReference type="GeneID" id="108627597"/>
<dbReference type="PROSITE" id="PS00636">
    <property type="entry name" value="DNAJ_1"/>
    <property type="match status" value="1"/>
</dbReference>
<dbReference type="CDD" id="cd06257">
    <property type="entry name" value="DnaJ"/>
    <property type="match status" value="1"/>
</dbReference>
<keyword evidence="4" id="KW-1185">Reference proteome</keyword>
<dbReference type="InterPro" id="IPR051339">
    <property type="entry name" value="DnaJ_subfamily_B"/>
</dbReference>
<dbReference type="PANTHER" id="PTHR24078:SF519">
    <property type="entry name" value="DNAJ HOMOLOG SUBFAMILY B MEMBER 13"/>
    <property type="match status" value="1"/>
</dbReference>
<dbReference type="InterPro" id="IPR018253">
    <property type="entry name" value="DnaJ_domain_CS"/>
</dbReference>
<dbReference type="PROSITE" id="PS50076">
    <property type="entry name" value="DNAJ_2"/>
    <property type="match status" value="1"/>
</dbReference>
<organism evidence="4 5">
    <name type="scientific">Ceratina calcarata</name>
    <dbReference type="NCBI Taxonomy" id="156304"/>
    <lineage>
        <taxon>Eukaryota</taxon>
        <taxon>Metazoa</taxon>
        <taxon>Ecdysozoa</taxon>
        <taxon>Arthropoda</taxon>
        <taxon>Hexapoda</taxon>
        <taxon>Insecta</taxon>
        <taxon>Pterygota</taxon>
        <taxon>Neoptera</taxon>
        <taxon>Endopterygota</taxon>
        <taxon>Hymenoptera</taxon>
        <taxon>Apocrita</taxon>
        <taxon>Aculeata</taxon>
        <taxon>Apoidea</taxon>
        <taxon>Anthophila</taxon>
        <taxon>Apidae</taxon>
        <taxon>Ceratina</taxon>
        <taxon>Zadontomerus</taxon>
    </lineage>
</organism>
<dbReference type="SUPFAM" id="SSF46565">
    <property type="entry name" value="Chaperone J-domain"/>
    <property type="match status" value="1"/>
</dbReference>
<keyword evidence="2" id="KW-0472">Membrane</keyword>
<dbReference type="GO" id="GO:0006457">
    <property type="term" value="P:protein folding"/>
    <property type="evidence" value="ECO:0007669"/>
    <property type="project" value="InterPro"/>
</dbReference>
<dbReference type="FunFam" id="1.10.287.110:FF:000106">
    <property type="entry name" value="Putative heat shock protein-like protein"/>
    <property type="match status" value="1"/>
</dbReference>
<dbReference type="InterPro" id="IPR008971">
    <property type="entry name" value="HSP40/DnaJ_pept-bd"/>
</dbReference>
<keyword evidence="1" id="KW-0143">Chaperone</keyword>
<sequence length="391" mass="44637">MSCDEICACDKRGIDYYGVLSLKRDCDDLEIKAAFRRLAVRYNPKRAKDECLNTVFSLVAEAYDVLSDPFKRTIYDQFGEEGLKNGVPGGEGFIQPYIYHGEPMRTYREFFGTESPYADLLYVLTQSPSLLEFPEGRGAKRKEEPLIKTLYLTLLEVSSYRRSTLFIVFLFPSLLITVYLGGIKKMKIQRLVLVGDDKSKAVTKEKILTIPIKPGIPTGTRIVFPEEGDQGPTKIPADVIFITEDRPHETFRREGSDLHMTVDIFLREALTGTVVTVNTLDDRTLRIPLTSVITPDYRKHIPGQGLPLPENPKEKGCLIISFDIEYPVYMPVSNKNYIKRAFDTSEDIKDTEYVHRVILANKMRRNVDFGVPVRRDPNDHEAEELDFMCNI</sequence>
<dbReference type="PANTHER" id="PTHR24078">
    <property type="entry name" value="DNAJ HOMOLOG SUBFAMILY C MEMBER"/>
    <property type="match status" value="1"/>
</dbReference>
<dbReference type="InterPro" id="IPR001623">
    <property type="entry name" value="DnaJ_domain"/>
</dbReference>
<dbReference type="GO" id="GO:0051082">
    <property type="term" value="F:unfolded protein binding"/>
    <property type="evidence" value="ECO:0007669"/>
    <property type="project" value="InterPro"/>
</dbReference>
<evidence type="ECO:0000256" key="2">
    <source>
        <dbReference type="SAM" id="Phobius"/>
    </source>
</evidence>
<protein>
    <submittedName>
        <fullName evidence="5">DnaJ homolog subfamily B member 13-like</fullName>
    </submittedName>
</protein>
<dbReference type="Gene3D" id="1.10.287.110">
    <property type="entry name" value="DnaJ domain"/>
    <property type="match status" value="1"/>
</dbReference>
<dbReference type="Proteomes" id="UP000694925">
    <property type="component" value="Unplaced"/>
</dbReference>
<feature type="transmembrane region" description="Helical" evidence="2">
    <location>
        <begin position="164"/>
        <end position="183"/>
    </location>
</feature>
<gene>
    <name evidence="5" type="primary">LOC108627597</name>
</gene>